<evidence type="ECO:0000313" key="2">
    <source>
        <dbReference type="EMBL" id="KAG8044869.1"/>
    </source>
</evidence>
<keyword evidence="3" id="KW-1185">Reference proteome</keyword>
<feature type="region of interest" description="Disordered" evidence="1">
    <location>
        <begin position="1"/>
        <end position="27"/>
    </location>
</feature>
<feature type="region of interest" description="Disordered" evidence="1">
    <location>
        <begin position="58"/>
        <end position="109"/>
    </location>
</feature>
<organism evidence="2 3">
    <name type="scientific">Zizania palustris</name>
    <name type="common">Northern wild rice</name>
    <dbReference type="NCBI Taxonomy" id="103762"/>
    <lineage>
        <taxon>Eukaryota</taxon>
        <taxon>Viridiplantae</taxon>
        <taxon>Streptophyta</taxon>
        <taxon>Embryophyta</taxon>
        <taxon>Tracheophyta</taxon>
        <taxon>Spermatophyta</taxon>
        <taxon>Magnoliopsida</taxon>
        <taxon>Liliopsida</taxon>
        <taxon>Poales</taxon>
        <taxon>Poaceae</taxon>
        <taxon>BOP clade</taxon>
        <taxon>Oryzoideae</taxon>
        <taxon>Oryzeae</taxon>
        <taxon>Zizaniinae</taxon>
        <taxon>Zizania</taxon>
    </lineage>
</organism>
<evidence type="ECO:0000256" key="1">
    <source>
        <dbReference type="SAM" id="MobiDB-lite"/>
    </source>
</evidence>
<protein>
    <submittedName>
        <fullName evidence="2">Uncharacterized protein</fullName>
    </submittedName>
</protein>
<gene>
    <name evidence="2" type="ORF">GUJ93_ZPchr0008g13981</name>
</gene>
<dbReference type="OrthoDB" id="10254444at2759"/>
<dbReference type="Proteomes" id="UP000729402">
    <property type="component" value="Unassembled WGS sequence"/>
</dbReference>
<evidence type="ECO:0000313" key="3">
    <source>
        <dbReference type="Proteomes" id="UP000729402"/>
    </source>
</evidence>
<sequence length="205" mass="22514">MQPRRRDRRRPRDPSPEKAPATASSSSGLRFRPALLARSRLSFCFCCSSSPRFTSRAACPVPGLGRRTGRHPSPCTKAYSSSAPSPPARSSPSTPSFRRTYRAATSATPSSPMCPHGTLKVMTWQSCSVQSLLTYNFWKDITILTPNGSSELQRNGSLVLPRVVLEAFLGVVLLKKKLRDKAIDLIVSECRDKGYDGVVLESLSR</sequence>
<reference evidence="2" key="2">
    <citation type="submission" date="2021-02" db="EMBL/GenBank/DDBJ databases">
        <authorList>
            <person name="Kimball J.A."/>
            <person name="Haas M.W."/>
            <person name="Macchietto M."/>
            <person name="Kono T."/>
            <person name="Duquette J."/>
            <person name="Shao M."/>
        </authorList>
    </citation>
    <scope>NUCLEOTIDE SEQUENCE</scope>
    <source>
        <tissue evidence="2">Fresh leaf tissue</tissue>
    </source>
</reference>
<name>A0A8J5VHX1_ZIZPA</name>
<accession>A0A8J5VHX1</accession>
<proteinExistence type="predicted"/>
<comment type="caution">
    <text evidence="2">The sequence shown here is derived from an EMBL/GenBank/DDBJ whole genome shotgun (WGS) entry which is preliminary data.</text>
</comment>
<dbReference type="EMBL" id="JAAALK010000290">
    <property type="protein sequence ID" value="KAG8044869.1"/>
    <property type="molecule type" value="Genomic_DNA"/>
</dbReference>
<reference evidence="2" key="1">
    <citation type="journal article" date="2021" name="bioRxiv">
        <title>Whole Genome Assembly and Annotation of Northern Wild Rice, Zizania palustris L., Supports a Whole Genome Duplication in the Zizania Genus.</title>
        <authorList>
            <person name="Haas M."/>
            <person name="Kono T."/>
            <person name="Macchietto M."/>
            <person name="Millas R."/>
            <person name="McGilp L."/>
            <person name="Shao M."/>
            <person name="Duquette J."/>
            <person name="Hirsch C.N."/>
            <person name="Kimball J."/>
        </authorList>
    </citation>
    <scope>NUCLEOTIDE SEQUENCE</scope>
    <source>
        <tissue evidence="2">Fresh leaf tissue</tissue>
    </source>
</reference>
<dbReference type="AlphaFoldDB" id="A0A8J5VHX1"/>